<name>A0A1I3Q7I5_9PSEU</name>
<dbReference type="Proteomes" id="UP000199025">
    <property type="component" value="Unassembled WGS sequence"/>
</dbReference>
<dbReference type="InterPro" id="IPR036388">
    <property type="entry name" value="WH-like_DNA-bd_sf"/>
</dbReference>
<dbReference type="RefSeq" id="WP_091505406.1">
    <property type="nucleotide sequence ID" value="NZ_FORP01000004.1"/>
</dbReference>
<keyword evidence="2" id="KW-0238">DNA-binding</keyword>
<dbReference type="GO" id="GO:0006950">
    <property type="term" value="P:response to stress"/>
    <property type="evidence" value="ECO:0007669"/>
    <property type="project" value="TreeGrafter"/>
</dbReference>
<dbReference type="GO" id="GO:0003677">
    <property type="term" value="F:DNA binding"/>
    <property type="evidence" value="ECO:0007669"/>
    <property type="project" value="UniProtKB-KW"/>
</dbReference>
<dbReference type="PRINTS" id="PR00598">
    <property type="entry name" value="HTHMARR"/>
</dbReference>
<dbReference type="EMBL" id="FORP01000004">
    <property type="protein sequence ID" value="SFJ29532.1"/>
    <property type="molecule type" value="Genomic_DNA"/>
</dbReference>
<gene>
    <name evidence="2" type="ORF">SAMN05421835_104205</name>
</gene>
<dbReference type="InterPro" id="IPR039422">
    <property type="entry name" value="MarR/SlyA-like"/>
</dbReference>
<dbReference type="GO" id="GO:0003700">
    <property type="term" value="F:DNA-binding transcription factor activity"/>
    <property type="evidence" value="ECO:0007669"/>
    <property type="project" value="InterPro"/>
</dbReference>
<evidence type="ECO:0000313" key="3">
    <source>
        <dbReference type="Proteomes" id="UP000199025"/>
    </source>
</evidence>
<dbReference type="OrthoDB" id="3254910at2"/>
<evidence type="ECO:0000259" key="1">
    <source>
        <dbReference type="PROSITE" id="PS50995"/>
    </source>
</evidence>
<keyword evidence="3" id="KW-1185">Reference proteome</keyword>
<dbReference type="SMART" id="SM00347">
    <property type="entry name" value="HTH_MARR"/>
    <property type="match status" value="1"/>
</dbReference>
<sequence length="164" mass="18816">MSRSPSSAGPRWLDAGELKTWQWFTLLLNELPHAMGRQLQRDAQLSYLEYYVLAGLSDQADHRMRMCDLAVLVNSEQSRLSHLVGRLEKRGFVRREPDPADGRYMHAILTEAGYSHLREAAPAHVEHVREVVYDALDADELRALRTISEKIVRRLGDRRPLNGE</sequence>
<dbReference type="PANTHER" id="PTHR33164">
    <property type="entry name" value="TRANSCRIPTIONAL REGULATOR, MARR FAMILY"/>
    <property type="match status" value="1"/>
</dbReference>
<evidence type="ECO:0000313" key="2">
    <source>
        <dbReference type="EMBL" id="SFJ29532.1"/>
    </source>
</evidence>
<accession>A0A1I3Q7I5</accession>
<proteinExistence type="predicted"/>
<organism evidence="2 3">
    <name type="scientific">Amycolatopsis sacchari</name>
    <dbReference type="NCBI Taxonomy" id="115433"/>
    <lineage>
        <taxon>Bacteria</taxon>
        <taxon>Bacillati</taxon>
        <taxon>Actinomycetota</taxon>
        <taxon>Actinomycetes</taxon>
        <taxon>Pseudonocardiales</taxon>
        <taxon>Pseudonocardiaceae</taxon>
        <taxon>Amycolatopsis</taxon>
    </lineage>
</organism>
<dbReference type="PROSITE" id="PS50995">
    <property type="entry name" value="HTH_MARR_2"/>
    <property type="match status" value="1"/>
</dbReference>
<dbReference type="Gene3D" id="1.10.10.10">
    <property type="entry name" value="Winged helix-like DNA-binding domain superfamily/Winged helix DNA-binding domain"/>
    <property type="match status" value="1"/>
</dbReference>
<dbReference type="PANTHER" id="PTHR33164:SF99">
    <property type="entry name" value="MARR FAMILY REGULATORY PROTEIN"/>
    <property type="match status" value="1"/>
</dbReference>
<protein>
    <submittedName>
        <fullName evidence="2">DNA-binding transcriptional regulator, MarR family</fullName>
    </submittedName>
</protein>
<dbReference type="SUPFAM" id="SSF46785">
    <property type="entry name" value="Winged helix' DNA-binding domain"/>
    <property type="match status" value="1"/>
</dbReference>
<dbReference type="Pfam" id="PF12802">
    <property type="entry name" value="MarR_2"/>
    <property type="match status" value="1"/>
</dbReference>
<dbReference type="InterPro" id="IPR036390">
    <property type="entry name" value="WH_DNA-bd_sf"/>
</dbReference>
<dbReference type="STRING" id="115433.SAMN05421835_104205"/>
<dbReference type="InterPro" id="IPR000835">
    <property type="entry name" value="HTH_MarR-typ"/>
</dbReference>
<reference evidence="2 3" key="1">
    <citation type="submission" date="2016-10" db="EMBL/GenBank/DDBJ databases">
        <authorList>
            <person name="de Groot N.N."/>
        </authorList>
    </citation>
    <scope>NUCLEOTIDE SEQUENCE [LARGE SCALE GENOMIC DNA]</scope>
    <source>
        <strain evidence="2 3">DSM 44468</strain>
    </source>
</reference>
<dbReference type="AlphaFoldDB" id="A0A1I3Q7I5"/>
<feature type="domain" description="HTH marR-type" evidence="1">
    <location>
        <begin position="1"/>
        <end position="153"/>
    </location>
</feature>